<accession>A0ABX6GK66</accession>
<dbReference type="NCBIfam" id="NF002997">
    <property type="entry name" value="PRK03761.1"/>
    <property type="match status" value="1"/>
</dbReference>
<dbReference type="RefSeq" id="WP_160028407.1">
    <property type="nucleotide sequence ID" value="NZ_CP041764.1"/>
</dbReference>
<protein>
    <recommendedName>
        <fullName evidence="4">LPS-assembly protein LptD</fullName>
    </recommendedName>
</protein>
<keyword evidence="2 4" id="KW-0472">Membrane</keyword>
<feature type="domain" description="Organic solvent tolerance-like N-terminal" evidence="5">
    <location>
        <begin position="53"/>
        <end position="192"/>
    </location>
</feature>
<dbReference type="InterPro" id="IPR050218">
    <property type="entry name" value="LptD"/>
</dbReference>
<evidence type="ECO:0000313" key="8">
    <source>
        <dbReference type="Proteomes" id="UP000430368"/>
    </source>
</evidence>
<dbReference type="Proteomes" id="UP000430368">
    <property type="component" value="Chromosome"/>
</dbReference>
<dbReference type="PANTHER" id="PTHR30189:SF1">
    <property type="entry name" value="LPS-ASSEMBLY PROTEIN LPTD"/>
    <property type="match status" value="1"/>
</dbReference>
<feature type="domain" description="LptD C-terminal" evidence="6">
    <location>
        <begin position="305"/>
        <end position="700"/>
    </location>
</feature>
<comment type="similarity">
    <text evidence="4">Belongs to the LptD family.</text>
</comment>
<dbReference type="EMBL" id="CP041764">
    <property type="protein sequence ID" value="QHA86630.1"/>
    <property type="molecule type" value="Genomic_DNA"/>
</dbReference>
<evidence type="ECO:0000259" key="5">
    <source>
        <dbReference type="Pfam" id="PF03968"/>
    </source>
</evidence>
<sequence length="787" mass="89650" precursor="true">MKKSFPTLLATMIWTALYSQHALADLAEQCMLGVPTYDKPLVSGDPNSLPVTINSDDSRADQGNAVFSGNVKIEQGNSTLTAKQVELNQVQAAGKNDPVRTVTATGDVHYDDNQIKLKGPKAWSNLNTKDTDVYQGDYQMVGRQGRGDADKMKMRGQNRYTILENGSFTSCLPGDNSWSVVGSEVIHDREEQVAEIWNARFKIAGVPVFYSPYLQLPVGDKRRSGFLIPNAKYGSNNGFEFMLPYYWNIAPNFDATITPHYMTKRGLQWQNEFRYLTQPGMGTIEFDWLPSDNEYNKDHPQDDDTRWLFYWNHSGVMDQVWRFNVDYTKVSDSQYFNDLDSQYGSTTDGYATQKFSAGYADENFDATIASKQFQIYDDVNRTSTESYKVLPQIDLNYYKNDLGPFDLRVYGQAAKFININPYSPDATRLHLEPTLSLPMTNGWGSLNSEVKLLATHYQQDIPDGFKANYKSRNGRDAPDLDDSVNRVMPQFKVDGKMVFDRDMNWAQGYTQTLEPRMQYLYVPYRDQSNIYSYDSTLLQTDYSGLFRDRSYSGLDRIASQNRLATGLTSRIYDDALVERFNVSVGQIYYFSRSRTGDNNSGYDKNDDTGSLVWAGDTYWKIDDRWGLRGGVQYDTRLDSVALGDAVLEYRQDSERMVQLNYRYASPEYIQATLPQVTSPGYQDGISQVGVTASWPIADRWAVVGAYYYDTRAQQSADQLVGLRYNTCCWAVNIGYERKITDWDRGNQTSKYDNKVSFNIELRGLSSDHSLGTGEMLRSGILPYQRAF</sequence>
<dbReference type="InterPro" id="IPR005653">
    <property type="entry name" value="OstA-like_N"/>
</dbReference>
<organism evidence="7 8">
    <name type="scientific">Serratia rhizosphaerae</name>
    <dbReference type="NCBI Taxonomy" id="2597702"/>
    <lineage>
        <taxon>Bacteria</taxon>
        <taxon>Pseudomonadati</taxon>
        <taxon>Pseudomonadota</taxon>
        <taxon>Gammaproteobacteria</taxon>
        <taxon>Enterobacterales</taxon>
        <taxon>Yersiniaceae</taxon>
        <taxon>Serratia</taxon>
    </lineage>
</organism>
<feature type="chain" id="PRO_5044916032" description="LPS-assembly protein LptD" evidence="4">
    <location>
        <begin position="25"/>
        <end position="787"/>
    </location>
</feature>
<dbReference type="Pfam" id="PF04453">
    <property type="entry name" value="LptD"/>
    <property type="match status" value="1"/>
</dbReference>
<dbReference type="Gene3D" id="2.60.450.10">
    <property type="entry name" value="Lipopolysaccharide (LPS) transport protein A like domain"/>
    <property type="match status" value="1"/>
</dbReference>
<gene>
    <name evidence="4 7" type="primary">lptD</name>
    <name evidence="7" type="ORF">FO014_06455</name>
</gene>
<evidence type="ECO:0000313" key="7">
    <source>
        <dbReference type="EMBL" id="QHA86630.1"/>
    </source>
</evidence>
<dbReference type="HAMAP" id="MF_01411">
    <property type="entry name" value="LPS_assembly_LptD"/>
    <property type="match status" value="1"/>
</dbReference>
<evidence type="ECO:0000256" key="4">
    <source>
        <dbReference type="HAMAP-Rule" id="MF_01411"/>
    </source>
</evidence>
<comment type="subunit">
    <text evidence="4">Component of the lipopolysaccharide transport and assembly complex. Interacts with LptE and LptA.</text>
</comment>
<evidence type="ECO:0000256" key="2">
    <source>
        <dbReference type="ARBA" id="ARBA00023136"/>
    </source>
</evidence>
<dbReference type="PANTHER" id="PTHR30189">
    <property type="entry name" value="LPS-ASSEMBLY PROTEIN"/>
    <property type="match status" value="1"/>
</dbReference>
<reference evidence="7 8" key="1">
    <citation type="submission" date="2019-07" db="EMBL/GenBank/DDBJ databases">
        <title>Serratia dokdonensis sp. nov., an elicitor of systemic resistance in Nicotiana Tabacum.</title>
        <authorList>
            <person name="Son J.-S."/>
            <person name="Hwang Y.-J."/>
            <person name="Lee S.-Y."/>
            <person name="Ghim S.-Y."/>
        </authorList>
    </citation>
    <scope>NUCLEOTIDE SEQUENCE [LARGE SCALE GENOMIC DNA]</scope>
    <source>
        <strain evidence="7 8">KUDC3025</strain>
    </source>
</reference>
<name>A0ABX6GK66_9GAMM</name>
<comment type="function">
    <text evidence="4">Together with LptE, is involved in the assembly of lipopolysaccharide (LPS) at the surface of the outer membrane.</text>
</comment>
<dbReference type="InterPro" id="IPR007543">
    <property type="entry name" value="LptD_C"/>
</dbReference>
<comment type="subcellular location">
    <subcellularLocation>
        <location evidence="4">Cell outer membrane</location>
    </subcellularLocation>
</comment>
<keyword evidence="8" id="KW-1185">Reference proteome</keyword>
<keyword evidence="3 4" id="KW-0998">Cell outer membrane</keyword>
<keyword evidence="1 4" id="KW-0732">Signal</keyword>
<dbReference type="Pfam" id="PF03968">
    <property type="entry name" value="LptD_N"/>
    <property type="match status" value="1"/>
</dbReference>
<evidence type="ECO:0000256" key="3">
    <source>
        <dbReference type="ARBA" id="ARBA00023237"/>
    </source>
</evidence>
<comment type="caution">
    <text evidence="4">Lacks conserved residue(s) required for the propagation of feature annotation.</text>
</comment>
<evidence type="ECO:0000259" key="6">
    <source>
        <dbReference type="Pfam" id="PF04453"/>
    </source>
</evidence>
<evidence type="ECO:0000256" key="1">
    <source>
        <dbReference type="ARBA" id="ARBA00022729"/>
    </source>
</evidence>
<feature type="signal peptide" evidence="4">
    <location>
        <begin position="1"/>
        <end position="24"/>
    </location>
</feature>
<dbReference type="InterPro" id="IPR020889">
    <property type="entry name" value="LipoPS_assembly_LptD"/>
</dbReference>
<proteinExistence type="inferred from homology"/>